<evidence type="ECO:0000256" key="6">
    <source>
        <dbReference type="PIRSR" id="PIRSR001221-2"/>
    </source>
</evidence>
<feature type="domain" description="Amidase" evidence="7">
    <location>
        <begin position="85"/>
        <end position="555"/>
    </location>
</feature>
<feature type="active site" description="Acyl-ester intermediate" evidence="5">
    <location>
        <position position="252"/>
    </location>
</feature>
<evidence type="ECO:0000256" key="4">
    <source>
        <dbReference type="ARBA" id="ARBA00022801"/>
    </source>
</evidence>
<dbReference type="EMBL" id="KV878988">
    <property type="protein sequence ID" value="OJJ95800.1"/>
    <property type="molecule type" value="Genomic_DNA"/>
</dbReference>
<evidence type="ECO:0000313" key="8">
    <source>
        <dbReference type="EMBL" id="OJJ95800.1"/>
    </source>
</evidence>
<sequence>MTQTTTSPAIPPAWQARASAKREAILSAIPTEWRIPAPIPTPDIQPNVTGKYIQQYLSPREIEITESNAETIVSHTTKGTWTAVEVASAFCHRAALAHQLVPCLLEIFFNRALSAAKELDSYFTTHQRPLGPLHGLPVSLKDQFHISGVETTMGYVGWIDTFEGKPRTSLPPHERDQESELVRLLRANGAVFYCKTSVPTTLMAGETCNNILGYTYNPLSRQLSAGGSSGGEGALLALRGSTVGFGTDIGGSIRVPAAFNGIYGLRPSAGRLPYEGAANSMDGQNTILSVVGPMATSVQGLKLLVQAVLAQEPWFVDPLVVEMPWRHAVEERVRAGAEGKGLTFAIMEDDGTVKPHPPVQRALGLVRLLLEQIGHRVTDWNPPSHATAFDIAMQAWHMDGGTDVQAHRALAGEEQLPECFLRPSEHLNAAQVAALNVKKRNYQKAYMDYWNSTATLTGTARPVDALICPACPSVAVRPGRFKYGVYTTFVNVLDYSSAVFPVTKVDRAVDGEHRSGAPLGEMDAEVQSDYDCDDCHGAPVALQLVGRRFEEEKVLSLVEYIQGLINEATQRM</sequence>
<dbReference type="GeneID" id="30973978"/>
<keyword evidence="9" id="KW-1185">Reference proteome</keyword>
<proteinExistence type="inferred from homology"/>
<dbReference type="PROSITE" id="PS00571">
    <property type="entry name" value="AMIDASES"/>
    <property type="match status" value="1"/>
</dbReference>
<accession>A0A1L9WI29</accession>
<dbReference type="PANTHER" id="PTHR46072:SF7">
    <property type="entry name" value="AMIDASE"/>
    <property type="match status" value="1"/>
</dbReference>
<dbReference type="Pfam" id="PF01425">
    <property type="entry name" value="Amidase"/>
    <property type="match status" value="1"/>
</dbReference>
<evidence type="ECO:0000313" key="9">
    <source>
        <dbReference type="Proteomes" id="UP000184546"/>
    </source>
</evidence>
<organism evidence="8 9">
    <name type="scientific">Aspergillus aculeatus (strain ATCC 16872 / CBS 172.66 / WB 5094)</name>
    <dbReference type="NCBI Taxonomy" id="690307"/>
    <lineage>
        <taxon>Eukaryota</taxon>
        <taxon>Fungi</taxon>
        <taxon>Dikarya</taxon>
        <taxon>Ascomycota</taxon>
        <taxon>Pezizomycotina</taxon>
        <taxon>Eurotiomycetes</taxon>
        <taxon>Eurotiomycetidae</taxon>
        <taxon>Eurotiales</taxon>
        <taxon>Aspergillaceae</taxon>
        <taxon>Aspergillus</taxon>
        <taxon>Aspergillus subgen. Circumdati</taxon>
    </lineage>
</organism>
<keyword evidence="4" id="KW-0378">Hydrolase</keyword>
<dbReference type="PANTHER" id="PTHR46072">
    <property type="entry name" value="AMIDASE-RELATED-RELATED"/>
    <property type="match status" value="1"/>
</dbReference>
<gene>
    <name evidence="8" type="ORF">ASPACDRAFT_35956</name>
</gene>
<dbReference type="SUPFAM" id="SSF75304">
    <property type="entry name" value="Amidase signature (AS) enzymes"/>
    <property type="match status" value="1"/>
</dbReference>
<feature type="binding site" evidence="6">
    <location>
        <position position="228"/>
    </location>
    <ligand>
        <name>substrate</name>
    </ligand>
</feature>
<reference evidence="9" key="1">
    <citation type="journal article" date="2017" name="Genome Biol.">
        <title>Comparative genomics reveals high biological diversity and specific adaptations in the industrially and medically important fungal genus Aspergillus.</title>
        <authorList>
            <person name="de Vries R.P."/>
            <person name="Riley R."/>
            <person name="Wiebenga A."/>
            <person name="Aguilar-Osorio G."/>
            <person name="Amillis S."/>
            <person name="Uchima C.A."/>
            <person name="Anderluh G."/>
            <person name="Asadollahi M."/>
            <person name="Askin M."/>
            <person name="Barry K."/>
            <person name="Battaglia E."/>
            <person name="Bayram O."/>
            <person name="Benocci T."/>
            <person name="Braus-Stromeyer S.A."/>
            <person name="Caldana C."/>
            <person name="Canovas D."/>
            <person name="Cerqueira G.C."/>
            <person name="Chen F."/>
            <person name="Chen W."/>
            <person name="Choi C."/>
            <person name="Clum A."/>
            <person name="Dos Santos R.A."/>
            <person name="Damasio A.R."/>
            <person name="Diallinas G."/>
            <person name="Emri T."/>
            <person name="Fekete E."/>
            <person name="Flipphi M."/>
            <person name="Freyberg S."/>
            <person name="Gallo A."/>
            <person name="Gournas C."/>
            <person name="Habgood R."/>
            <person name="Hainaut M."/>
            <person name="Harispe M.L."/>
            <person name="Henrissat B."/>
            <person name="Hilden K.S."/>
            <person name="Hope R."/>
            <person name="Hossain A."/>
            <person name="Karabika E."/>
            <person name="Karaffa L."/>
            <person name="Karanyi Z."/>
            <person name="Krasevec N."/>
            <person name="Kuo A."/>
            <person name="Kusch H."/>
            <person name="LaButti K."/>
            <person name="Lagendijk E.L."/>
            <person name="Lapidus A."/>
            <person name="Levasseur A."/>
            <person name="Lindquist E."/>
            <person name="Lipzen A."/>
            <person name="Logrieco A.F."/>
            <person name="MacCabe A."/>
            <person name="Maekelae M.R."/>
            <person name="Malavazi I."/>
            <person name="Melin P."/>
            <person name="Meyer V."/>
            <person name="Mielnichuk N."/>
            <person name="Miskei M."/>
            <person name="Molnar A.P."/>
            <person name="Mule G."/>
            <person name="Ngan C.Y."/>
            <person name="Orejas M."/>
            <person name="Orosz E."/>
            <person name="Ouedraogo J.P."/>
            <person name="Overkamp K.M."/>
            <person name="Park H.-S."/>
            <person name="Perrone G."/>
            <person name="Piumi F."/>
            <person name="Punt P.J."/>
            <person name="Ram A.F."/>
            <person name="Ramon A."/>
            <person name="Rauscher S."/>
            <person name="Record E."/>
            <person name="Riano-Pachon D.M."/>
            <person name="Robert V."/>
            <person name="Roehrig J."/>
            <person name="Ruller R."/>
            <person name="Salamov A."/>
            <person name="Salih N.S."/>
            <person name="Samson R.A."/>
            <person name="Sandor E."/>
            <person name="Sanguinetti M."/>
            <person name="Schuetze T."/>
            <person name="Sepcic K."/>
            <person name="Shelest E."/>
            <person name="Sherlock G."/>
            <person name="Sophianopoulou V."/>
            <person name="Squina F.M."/>
            <person name="Sun H."/>
            <person name="Susca A."/>
            <person name="Todd R.B."/>
            <person name="Tsang A."/>
            <person name="Unkles S.E."/>
            <person name="van de Wiele N."/>
            <person name="van Rossen-Uffink D."/>
            <person name="Oliveira J.V."/>
            <person name="Vesth T.C."/>
            <person name="Visser J."/>
            <person name="Yu J.-H."/>
            <person name="Zhou M."/>
            <person name="Andersen M.R."/>
            <person name="Archer D.B."/>
            <person name="Baker S.E."/>
            <person name="Benoit I."/>
            <person name="Brakhage A.A."/>
            <person name="Braus G.H."/>
            <person name="Fischer R."/>
            <person name="Frisvad J.C."/>
            <person name="Goldman G.H."/>
            <person name="Houbraken J."/>
            <person name="Oakley B."/>
            <person name="Pocsi I."/>
            <person name="Scazzocchio C."/>
            <person name="Seiboth B."/>
            <person name="vanKuyk P.A."/>
            <person name="Wortman J."/>
            <person name="Dyer P.S."/>
            <person name="Grigoriev I.V."/>
        </authorList>
    </citation>
    <scope>NUCLEOTIDE SEQUENCE [LARGE SCALE GENOMIC DNA]</scope>
    <source>
        <strain evidence="9">ATCC 16872 / CBS 172.66 / WB 5094</strain>
    </source>
</reference>
<comment type="catalytic activity">
    <reaction evidence="1">
        <text>a monocarboxylic acid amide + H2O = a monocarboxylate + NH4(+)</text>
        <dbReference type="Rhea" id="RHEA:12020"/>
        <dbReference type="ChEBI" id="CHEBI:15377"/>
        <dbReference type="ChEBI" id="CHEBI:28938"/>
        <dbReference type="ChEBI" id="CHEBI:35757"/>
        <dbReference type="ChEBI" id="CHEBI:83628"/>
        <dbReference type="EC" id="3.5.1.4"/>
    </reaction>
</comment>
<evidence type="ECO:0000256" key="2">
    <source>
        <dbReference type="ARBA" id="ARBA00009199"/>
    </source>
</evidence>
<dbReference type="AlphaFoldDB" id="A0A1L9WI29"/>
<dbReference type="PIRSF" id="PIRSF001221">
    <property type="entry name" value="Amidase_fungi"/>
    <property type="match status" value="1"/>
</dbReference>
<dbReference type="InterPro" id="IPR023631">
    <property type="entry name" value="Amidase_dom"/>
</dbReference>
<feature type="binding site" evidence="6">
    <location>
        <begin position="249"/>
        <end position="252"/>
    </location>
    <ligand>
        <name>substrate</name>
    </ligand>
</feature>
<dbReference type="VEuPathDB" id="FungiDB:ASPACDRAFT_35956"/>
<dbReference type="Proteomes" id="UP000184546">
    <property type="component" value="Unassembled WGS sequence"/>
</dbReference>
<dbReference type="EC" id="3.5.1.4" evidence="3"/>
<dbReference type="InterPro" id="IPR036928">
    <property type="entry name" value="AS_sf"/>
</dbReference>
<evidence type="ECO:0000256" key="5">
    <source>
        <dbReference type="PIRSR" id="PIRSR001221-1"/>
    </source>
</evidence>
<feature type="active site" description="Charge relay system" evidence="5">
    <location>
        <position position="141"/>
    </location>
</feature>
<dbReference type="GO" id="GO:0004040">
    <property type="term" value="F:amidase activity"/>
    <property type="evidence" value="ECO:0007669"/>
    <property type="project" value="UniProtKB-EC"/>
</dbReference>
<dbReference type="OMA" id="DSEHIQW"/>
<dbReference type="STRING" id="690307.A0A1L9WI29"/>
<dbReference type="Gene3D" id="3.90.1300.10">
    <property type="entry name" value="Amidase signature (AS) domain"/>
    <property type="match status" value="1"/>
</dbReference>
<feature type="binding site" evidence="6">
    <location>
        <position position="202"/>
    </location>
    <ligand>
        <name>substrate</name>
    </ligand>
</feature>
<dbReference type="InterPro" id="IPR020556">
    <property type="entry name" value="Amidase_CS"/>
</dbReference>
<protein>
    <recommendedName>
        <fullName evidence="3">amidase</fullName>
        <ecNumber evidence="3">3.5.1.4</ecNumber>
    </recommendedName>
</protein>
<dbReference type="RefSeq" id="XP_020052140.1">
    <property type="nucleotide sequence ID" value="XM_020200164.1"/>
</dbReference>
<dbReference type="OrthoDB" id="6428749at2759"/>
<evidence type="ECO:0000256" key="3">
    <source>
        <dbReference type="ARBA" id="ARBA00012922"/>
    </source>
</evidence>
<evidence type="ECO:0000256" key="1">
    <source>
        <dbReference type="ARBA" id="ARBA00001311"/>
    </source>
</evidence>
<name>A0A1L9WI29_ASPA1</name>
<feature type="active site" description="Charge relay system" evidence="5">
    <location>
        <position position="228"/>
    </location>
</feature>
<comment type="similarity">
    <text evidence="2">Belongs to the amidase family.</text>
</comment>
<evidence type="ECO:0000259" key="7">
    <source>
        <dbReference type="Pfam" id="PF01425"/>
    </source>
</evidence>